<dbReference type="AlphaFoldDB" id="A0A4U6TQH5"/>
<dbReference type="InterPro" id="IPR017946">
    <property type="entry name" value="PLC-like_Pdiesterase_TIM-brl"/>
</dbReference>
<reference evidence="2" key="1">
    <citation type="submission" date="2019-03" db="EMBL/GenBank/DDBJ databases">
        <title>WGS assembly of Setaria viridis.</title>
        <authorList>
            <person name="Huang P."/>
            <person name="Jenkins J."/>
            <person name="Grimwood J."/>
            <person name="Barry K."/>
            <person name="Healey A."/>
            <person name="Mamidi S."/>
            <person name="Sreedasyam A."/>
            <person name="Shu S."/>
            <person name="Feldman M."/>
            <person name="Wu J."/>
            <person name="Yu Y."/>
            <person name="Chen C."/>
            <person name="Johnson J."/>
            <person name="Rokhsar D."/>
            <person name="Baxter I."/>
            <person name="Schmutz J."/>
            <person name="Brutnell T."/>
            <person name="Kellogg E."/>
        </authorList>
    </citation>
    <scope>NUCLEOTIDE SEQUENCE [LARGE SCALE GENOMIC DNA]</scope>
</reference>
<dbReference type="Gene3D" id="3.20.20.190">
    <property type="entry name" value="Phosphatidylinositol (PI) phosphodiesterase"/>
    <property type="match status" value="1"/>
</dbReference>
<dbReference type="OMA" id="EDRQICH"/>
<name>A0A4U6TQH5_SETVI</name>
<protein>
    <recommendedName>
        <fullName evidence="1">Phosphatidylinositol-specific phospholipase C X domain-containing protein</fullName>
    </recommendedName>
</protein>
<dbReference type="Proteomes" id="UP000298652">
    <property type="component" value="Chromosome 8"/>
</dbReference>
<evidence type="ECO:0000259" key="1">
    <source>
        <dbReference type="Pfam" id="PF00388"/>
    </source>
</evidence>
<dbReference type="PANTHER" id="PTHR13593">
    <property type="match status" value="1"/>
</dbReference>
<organism evidence="2 3">
    <name type="scientific">Setaria viridis</name>
    <name type="common">Green bristlegrass</name>
    <name type="synonym">Setaria italica subsp. viridis</name>
    <dbReference type="NCBI Taxonomy" id="4556"/>
    <lineage>
        <taxon>Eukaryota</taxon>
        <taxon>Viridiplantae</taxon>
        <taxon>Streptophyta</taxon>
        <taxon>Embryophyta</taxon>
        <taxon>Tracheophyta</taxon>
        <taxon>Spermatophyta</taxon>
        <taxon>Magnoliopsida</taxon>
        <taxon>Liliopsida</taxon>
        <taxon>Poales</taxon>
        <taxon>Poaceae</taxon>
        <taxon>PACMAD clade</taxon>
        <taxon>Panicoideae</taxon>
        <taxon>Panicodae</taxon>
        <taxon>Paniceae</taxon>
        <taxon>Cenchrinae</taxon>
        <taxon>Setaria</taxon>
    </lineage>
</organism>
<dbReference type="PANTHER" id="PTHR13593:SF150">
    <property type="entry name" value="PLC-LIKE PHOSPHODIESTERASES SUPERFAMILY PROTEIN"/>
    <property type="match status" value="1"/>
</dbReference>
<feature type="domain" description="Phosphatidylinositol-specific phospholipase C X" evidence="1">
    <location>
        <begin position="87"/>
        <end position="170"/>
    </location>
</feature>
<dbReference type="PROSITE" id="PS50007">
    <property type="entry name" value="PIPLC_X_DOMAIN"/>
    <property type="match status" value="1"/>
</dbReference>
<keyword evidence="3" id="KW-1185">Reference proteome</keyword>
<dbReference type="InterPro" id="IPR000909">
    <property type="entry name" value="PLipase_C_PInositol-sp_X_dom"/>
</dbReference>
<proteinExistence type="predicted"/>
<dbReference type="Pfam" id="PF00388">
    <property type="entry name" value="PI-PLC-X"/>
    <property type="match status" value="1"/>
</dbReference>
<dbReference type="SUPFAM" id="SSF51695">
    <property type="entry name" value="PLC-like phosphodiesterases"/>
    <property type="match status" value="1"/>
</dbReference>
<dbReference type="GO" id="GO:0006629">
    <property type="term" value="P:lipid metabolic process"/>
    <property type="evidence" value="ECO:0007669"/>
    <property type="project" value="InterPro"/>
</dbReference>
<dbReference type="EMBL" id="CM016559">
    <property type="protein sequence ID" value="TKV99796.1"/>
    <property type="molecule type" value="Genomic_DNA"/>
</dbReference>
<gene>
    <name evidence="2" type="ORF">SEVIR_8G067200v2</name>
</gene>
<evidence type="ECO:0000313" key="2">
    <source>
        <dbReference type="EMBL" id="TKV99796.1"/>
    </source>
</evidence>
<evidence type="ECO:0000313" key="3">
    <source>
        <dbReference type="Proteomes" id="UP000298652"/>
    </source>
</evidence>
<dbReference type="Gramene" id="TKV99796">
    <property type="protein sequence ID" value="TKV99796"/>
    <property type="gene ID" value="SEVIR_8G067200v2"/>
</dbReference>
<sequence length="288" mass="32471">MGSVISFLDVPRRLREAAAQEQALAVLLSSSADSFPGSGYRPGNHKKWMEGLGASNVRVNQVVWPGTHDSATNGIFAAPLAQCQTLSVVYEQLAMGCRVLDKDRRVCHGILLSYPVDVVLDDVKRFLEETTSEFVILEIRTEYDQQDPPEFARYLVDRLGDHLIRQDDRVFNKTTAKLLPKRVICVWKPRQSPAPKPGEPLWRLDQHGHAQDKYKLSRNPPVTQSLASLAVEPVTRWIRRFARLFISRVFVEGHGNKLQVFSTDFIDENFVNACIGFTKARIDGARAT</sequence>
<dbReference type="GO" id="GO:0008081">
    <property type="term" value="F:phosphoric diester hydrolase activity"/>
    <property type="evidence" value="ECO:0007669"/>
    <property type="project" value="InterPro"/>
</dbReference>
<dbReference type="InterPro" id="IPR051057">
    <property type="entry name" value="PI-PLC_domain"/>
</dbReference>
<accession>A0A4U6TQH5</accession>